<feature type="transmembrane region" description="Helical" evidence="1">
    <location>
        <begin position="166"/>
        <end position="183"/>
    </location>
</feature>
<name>A0A6C0BBJ0_9ZZZZ</name>
<evidence type="ECO:0000256" key="1">
    <source>
        <dbReference type="SAM" id="Phobius"/>
    </source>
</evidence>
<dbReference type="AlphaFoldDB" id="A0A6C0BBJ0"/>
<feature type="transmembrane region" description="Helical" evidence="1">
    <location>
        <begin position="141"/>
        <end position="159"/>
    </location>
</feature>
<keyword evidence="1" id="KW-0472">Membrane</keyword>
<evidence type="ECO:0000313" key="2">
    <source>
        <dbReference type="EMBL" id="QHS89352.1"/>
    </source>
</evidence>
<feature type="transmembrane region" description="Helical" evidence="1">
    <location>
        <begin position="62"/>
        <end position="83"/>
    </location>
</feature>
<proteinExistence type="predicted"/>
<feature type="transmembrane region" description="Helical" evidence="1">
    <location>
        <begin position="95"/>
        <end position="112"/>
    </location>
</feature>
<organism evidence="2">
    <name type="scientific">viral metagenome</name>
    <dbReference type="NCBI Taxonomy" id="1070528"/>
    <lineage>
        <taxon>unclassified sequences</taxon>
        <taxon>metagenomes</taxon>
        <taxon>organismal metagenomes</taxon>
    </lineage>
</organism>
<keyword evidence="1" id="KW-0812">Transmembrane</keyword>
<feature type="transmembrane region" description="Helical" evidence="1">
    <location>
        <begin position="31"/>
        <end position="50"/>
    </location>
</feature>
<keyword evidence="1" id="KW-1133">Transmembrane helix</keyword>
<feature type="transmembrane region" description="Helical" evidence="1">
    <location>
        <begin position="6"/>
        <end position="24"/>
    </location>
</feature>
<accession>A0A6C0BBJ0</accession>
<sequence>MCYSAEVSLGTFSAVTLICIYLWIRNNKIDRAVALILLFSVLMQLFEYILWLNQECNLTNKIVSAMIPTYLFFQPMILALIVWQMNAGWGNLYPLIVYLSILIGIPYFIYYYKTSSRELCIKKGEHNHLDWNLDNNLFNNTPFNTILLLSYYFIVFYTIGTLKNRTLSAIFVILWGTSLVITNKLYNRVWGSLWCQSGNAAALFALFV</sequence>
<reference evidence="2" key="1">
    <citation type="journal article" date="2020" name="Nature">
        <title>Giant virus diversity and host interactions through global metagenomics.</title>
        <authorList>
            <person name="Schulz F."/>
            <person name="Roux S."/>
            <person name="Paez-Espino D."/>
            <person name="Jungbluth S."/>
            <person name="Walsh D.A."/>
            <person name="Denef V.J."/>
            <person name="McMahon K.D."/>
            <person name="Konstantinidis K.T."/>
            <person name="Eloe-Fadrosh E.A."/>
            <person name="Kyrpides N.C."/>
            <person name="Woyke T."/>
        </authorList>
    </citation>
    <scope>NUCLEOTIDE SEQUENCE</scope>
    <source>
        <strain evidence="2">GVMAG-M-3300010158-60</strain>
    </source>
</reference>
<dbReference type="EMBL" id="MN739108">
    <property type="protein sequence ID" value="QHS89352.1"/>
    <property type="molecule type" value="Genomic_DNA"/>
</dbReference>
<protein>
    <submittedName>
        <fullName evidence="2">Uncharacterized protein</fullName>
    </submittedName>
</protein>